<evidence type="ECO:0000313" key="2">
    <source>
        <dbReference type="EMBL" id="QIN83156.1"/>
    </source>
</evidence>
<dbReference type="Pfam" id="PF16261">
    <property type="entry name" value="DUF4915"/>
    <property type="match status" value="1"/>
</dbReference>
<dbReference type="InterPro" id="IPR011044">
    <property type="entry name" value="Quino_amine_DH_bsu"/>
</dbReference>
<proteinExistence type="predicted"/>
<dbReference type="InterPro" id="IPR017481">
    <property type="entry name" value="CHP03032"/>
</dbReference>
<organism evidence="2 3">
    <name type="scientific">Rubrobacter tropicus</name>
    <dbReference type="NCBI Taxonomy" id="2653851"/>
    <lineage>
        <taxon>Bacteria</taxon>
        <taxon>Bacillati</taxon>
        <taxon>Actinomycetota</taxon>
        <taxon>Rubrobacteria</taxon>
        <taxon>Rubrobacterales</taxon>
        <taxon>Rubrobacteraceae</taxon>
        <taxon>Rubrobacter</taxon>
    </lineage>
</organism>
<evidence type="ECO:0000313" key="3">
    <source>
        <dbReference type="Proteomes" id="UP000501452"/>
    </source>
</evidence>
<dbReference type="EMBL" id="CP045119">
    <property type="protein sequence ID" value="QIN83156.1"/>
    <property type="molecule type" value="Genomic_DNA"/>
</dbReference>
<reference evidence="2 3" key="1">
    <citation type="submission" date="2019-10" db="EMBL/GenBank/DDBJ databases">
        <title>Rubrobacter sp nov SCSIO 52090 isolated from a deep-sea sediment in the South China Sea.</title>
        <authorList>
            <person name="Chen R.W."/>
        </authorList>
    </citation>
    <scope>NUCLEOTIDE SEQUENCE [LARGE SCALE GENOMIC DNA]</scope>
    <source>
        <strain evidence="2 3">SCSIO 52909</strain>
    </source>
</reference>
<protein>
    <submittedName>
        <fullName evidence="2">DUF4915 domain-containing protein</fullName>
    </submittedName>
</protein>
<name>A0A6G8Q9L0_9ACTN</name>
<dbReference type="AlphaFoldDB" id="A0A6G8Q9L0"/>
<gene>
    <name evidence="2" type="ORF">GBA63_11265</name>
</gene>
<sequence length="346" mass="38807">MSRWRSLVHPDEALLVLGSLHAFAQDRRLDRSEVRSLQVVLDGEVGHAPFFDAWGEWGVVSFAWAPERPGTAYVATGTELLEVDLIERRVRDLGVLDLHDVHELTLMGRVLWIANTGRDEVVAFDVARERVAGRVQLSAYGSTPKIVPRPVEDDVPDRRLATDVREESERFHCNQVLKGFDGHYYALVHYALGESQLIRRAARRLMGRQGNGGVIDLNDGRVVPLGLMGPHTLRKVDGHYRVCDSGRSAINVYDGDWTLMEKIPSQGWVRGADASERLGIYYVGISQFRRRYMALNPTARQTPNMVQAISIETGEPVGEMVLSGVERVTNVYVIPREIAASILEMR</sequence>
<dbReference type="SUPFAM" id="SSF50969">
    <property type="entry name" value="YVTN repeat-like/Quinoprotein amine dehydrogenase"/>
    <property type="match status" value="1"/>
</dbReference>
<keyword evidence="3" id="KW-1185">Reference proteome</keyword>
<accession>A0A6G8Q9L0</accession>
<dbReference type="KEGG" id="rub:GBA63_11265"/>
<feature type="domain" description="Conserved hypothetical protein CHP03032" evidence="1">
    <location>
        <begin position="207"/>
        <end position="339"/>
    </location>
</feature>
<dbReference type="Proteomes" id="UP000501452">
    <property type="component" value="Chromosome"/>
</dbReference>
<evidence type="ECO:0000259" key="1">
    <source>
        <dbReference type="Pfam" id="PF16261"/>
    </source>
</evidence>